<protein>
    <recommendedName>
        <fullName evidence="3">Fis family transcriptional regulator</fullName>
    </recommendedName>
</protein>
<gene>
    <name evidence="1" type="ORF">UIB01_00300</name>
</gene>
<evidence type="ECO:0000313" key="2">
    <source>
        <dbReference type="Proteomes" id="UP000025238"/>
    </source>
</evidence>
<name>A0A023WMP7_STUST</name>
<dbReference type="EMBL" id="CP007509">
    <property type="protein sequence ID" value="AHY40970.1"/>
    <property type="molecule type" value="Genomic_DNA"/>
</dbReference>
<dbReference type="Proteomes" id="UP000025238">
    <property type="component" value="Chromosome"/>
</dbReference>
<dbReference type="OrthoDB" id="6996126at2"/>
<dbReference type="KEGG" id="pstu:UIB01_00300"/>
<evidence type="ECO:0008006" key="3">
    <source>
        <dbReference type="Google" id="ProtNLM"/>
    </source>
</evidence>
<reference evidence="1 2" key="1">
    <citation type="submission" date="2014-03" db="EMBL/GenBank/DDBJ databases">
        <title>Complete genome sequence of Pseudomonas stutzeri 19SMN4.</title>
        <authorList>
            <person name="Brunet-Galmes I."/>
            <person name="Nogales B."/>
            <person name="Busquets A."/>
            <person name="Pena A."/>
            <person name="Gomila M."/>
            <person name="Garcia-Valdes E."/>
            <person name="Lalucat J."/>
            <person name="Bennasar A."/>
            <person name="Bosch R."/>
        </authorList>
    </citation>
    <scope>NUCLEOTIDE SEQUENCE [LARGE SCALE GENOMIC DNA]</scope>
    <source>
        <strain evidence="1 2">19SMN4</strain>
    </source>
</reference>
<organism evidence="1 2">
    <name type="scientific">Stutzerimonas stutzeri</name>
    <name type="common">Pseudomonas stutzeri</name>
    <dbReference type="NCBI Taxonomy" id="316"/>
    <lineage>
        <taxon>Bacteria</taxon>
        <taxon>Pseudomonadati</taxon>
        <taxon>Pseudomonadota</taxon>
        <taxon>Gammaproteobacteria</taxon>
        <taxon>Pseudomonadales</taxon>
        <taxon>Pseudomonadaceae</taxon>
        <taxon>Stutzerimonas</taxon>
    </lineage>
</organism>
<dbReference type="PATRIC" id="fig|316.97.peg.61"/>
<dbReference type="AlphaFoldDB" id="A0A023WMP7"/>
<evidence type="ECO:0000313" key="1">
    <source>
        <dbReference type="EMBL" id="AHY40970.1"/>
    </source>
</evidence>
<accession>A0A023WMP7</accession>
<proteinExistence type="predicted"/>
<sequence>MLLSKRDQTRMERQLSSCLSQACEAGKAEIVGFSWLTHEVDYARFPESLQVTWVFVTEAQRALAIGQGQGARMQALTQAALAEAGIDMSALIAPVRSDSEEACKRNDGGDWQRRLARNATTRH</sequence>